<dbReference type="InterPro" id="IPR003441">
    <property type="entry name" value="NAC-dom"/>
</dbReference>
<dbReference type="GO" id="GO:0048316">
    <property type="term" value="P:seed development"/>
    <property type="evidence" value="ECO:0007669"/>
    <property type="project" value="UniProtKB-ARBA"/>
</dbReference>
<dbReference type="OrthoDB" id="1921961at2759"/>
<dbReference type="PROSITE" id="PS51005">
    <property type="entry name" value="NAC"/>
    <property type="match status" value="1"/>
</dbReference>
<feature type="domain" description="NAC" evidence="7">
    <location>
        <begin position="22"/>
        <end position="183"/>
    </location>
</feature>
<keyword evidence="2" id="KW-0805">Transcription regulation</keyword>
<dbReference type="PANTHER" id="PTHR31719:SF148">
    <property type="entry name" value="NAC TRANSCRIPTION FACTOR 25"/>
    <property type="match status" value="1"/>
</dbReference>
<dbReference type="AlphaFoldDB" id="A0A2P5BCG0"/>
<dbReference type="STRING" id="3476.A0A2P5BCG0"/>
<dbReference type="GO" id="GO:0043565">
    <property type="term" value="F:sequence-specific DNA binding"/>
    <property type="evidence" value="ECO:0007669"/>
    <property type="project" value="UniProtKB-ARBA"/>
</dbReference>
<comment type="subcellular location">
    <subcellularLocation>
        <location evidence="1">Nucleus</location>
    </subcellularLocation>
</comment>
<organism evidence="8 9">
    <name type="scientific">Parasponia andersonii</name>
    <name type="common">Sponia andersonii</name>
    <dbReference type="NCBI Taxonomy" id="3476"/>
    <lineage>
        <taxon>Eukaryota</taxon>
        <taxon>Viridiplantae</taxon>
        <taxon>Streptophyta</taxon>
        <taxon>Embryophyta</taxon>
        <taxon>Tracheophyta</taxon>
        <taxon>Spermatophyta</taxon>
        <taxon>Magnoliopsida</taxon>
        <taxon>eudicotyledons</taxon>
        <taxon>Gunneridae</taxon>
        <taxon>Pentapetalae</taxon>
        <taxon>rosids</taxon>
        <taxon>fabids</taxon>
        <taxon>Rosales</taxon>
        <taxon>Cannabaceae</taxon>
        <taxon>Parasponia</taxon>
    </lineage>
</organism>
<dbReference type="EMBL" id="JXTB01000310">
    <property type="protein sequence ID" value="PON46485.1"/>
    <property type="molecule type" value="Genomic_DNA"/>
</dbReference>
<dbReference type="PANTHER" id="PTHR31719">
    <property type="entry name" value="NAC TRANSCRIPTION FACTOR 56"/>
    <property type="match status" value="1"/>
</dbReference>
<keyword evidence="4" id="KW-0804">Transcription</keyword>
<keyword evidence="3" id="KW-0238">DNA-binding</keyword>
<dbReference type="Pfam" id="PF02365">
    <property type="entry name" value="NAM"/>
    <property type="match status" value="1"/>
</dbReference>
<evidence type="ECO:0000256" key="6">
    <source>
        <dbReference type="SAM" id="MobiDB-lite"/>
    </source>
</evidence>
<gene>
    <name evidence="8" type="primary">PanNAC40</name>
    <name evidence="8" type="ORF">PanWU01x14_251310</name>
</gene>
<dbReference type="SUPFAM" id="SSF101941">
    <property type="entry name" value="NAC domain"/>
    <property type="match status" value="1"/>
</dbReference>
<accession>A0A2P5BCG0</accession>
<keyword evidence="9" id="KW-1185">Reference proteome</keyword>
<comment type="caution">
    <text evidence="8">The sequence shown here is derived from an EMBL/GenBank/DDBJ whole genome shotgun (WGS) entry which is preliminary data.</text>
</comment>
<keyword evidence="5" id="KW-0539">Nucleus</keyword>
<evidence type="ECO:0000259" key="7">
    <source>
        <dbReference type="PROSITE" id="PS51005"/>
    </source>
</evidence>
<protein>
    <submittedName>
        <fullName evidence="8">NAC domain containing protein</fullName>
    </submittedName>
</protein>
<name>A0A2P5BCG0_PARAD</name>
<evidence type="ECO:0000313" key="9">
    <source>
        <dbReference type="Proteomes" id="UP000237105"/>
    </source>
</evidence>
<sequence length="396" mass="43468">MESTDSSAGSQQLHHHHHHPNLPPGFRFHPTDEELVVHYLKKKASSAPLPVAIIAEVDLYKFDPWELPAKATFGEQEWYFFSPRDRKYPNGARPNRAATSGYWKATGTDKPVLTSGGSQKVGVKKALVFYGGKPPKGIKTNWIMHEYRLAENKAINKPPGCDLANKKNSLRLDDWVLCRIYKKNNTNRPLMDHHERDQDSMDELMGPIHNSHNNNSPMGPHNGKLQLLLPKAATLSYGVLNENDHNLFEGMLSNDTNNNNTTTTTTTTITAAAPILVSSTSTSASTNPNLVPPSVVAMKRSLINPGLYWSNNDDDDDEAAVAAGTSSKRLQLDHDSCTATTATTMAEGNHSNSIANLLSQLPAQTPSLHQQTVLGALGGDGLFRGPYQLPGMNWYS</sequence>
<evidence type="ECO:0000256" key="2">
    <source>
        <dbReference type="ARBA" id="ARBA00023015"/>
    </source>
</evidence>
<evidence type="ECO:0000256" key="5">
    <source>
        <dbReference type="ARBA" id="ARBA00023242"/>
    </source>
</evidence>
<feature type="region of interest" description="Disordered" evidence="6">
    <location>
        <begin position="1"/>
        <end position="27"/>
    </location>
</feature>
<dbReference type="Gene3D" id="2.170.150.80">
    <property type="entry name" value="NAC domain"/>
    <property type="match status" value="1"/>
</dbReference>
<evidence type="ECO:0000313" key="8">
    <source>
        <dbReference type="EMBL" id="PON46485.1"/>
    </source>
</evidence>
<evidence type="ECO:0000256" key="3">
    <source>
        <dbReference type="ARBA" id="ARBA00023125"/>
    </source>
</evidence>
<feature type="compositionally biased region" description="Polar residues" evidence="6">
    <location>
        <begin position="1"/>
        <end position="12"/>
    </location>
</feature>
<dbReference type="InterPro" id="IPR036093">
    <property type="entry name" value="NAC_dom_sf"/>
</dbReference>
<evidence type="ECO:0000256" key="1">
    <source>
        <dbReference type="ARBA" id="ARBA00004123"/>
    </source>
</evidence>
<evidence type="ECO:0000256" key="4">
    <source>
        <dbReference type="ARBA" id="ARBA00023163"/>
    </source>
</evidence>
<dbReference type="GO" id="GO:0006355">
    <property type="term" value="P:regulation of DNA-templated transcription"/>
    <property type="evidence" value="ECO:0007669"/>
    <property type="project" value="InterPro"/>
</dbReference>
<dbReference type="Proteomes" id="UP000237105">
    <property type="component" value="Unassembled WGS sequence"/>
</dbReference>
<proteinExistence type="predicted"/>
<reference evidence="9" key="1">
    <citation type="submission" date="2016-06" db="EMBL/GenBank/DDBJ databases">
        <title>Parallel loss of symbiosis genes in relatives of nitrogen-fixing non-legume Parasponia.</title>
        <authorList>
            <person name="Van Velzen R."/>
            <person name="Holmer R."/>
            <person name="Bu F."/>
            <person name="Rutten L."/>
            <person name="Van Zeijl A."/>
            <person name="Liu W."/>
            <person name="Santuari L."/>
            <person name="Cao Q."/>
            <person name="Sharma T."/>
            <person name="Shen D."/>
            <person name="Roswanjaya Y."/>
            <person name="Wardhani T."/>
            <person name="Kalhor M.S."/>
            <person name="Jansen J."/>
            <person name="Van den Hoogen J."/>
            <person name="Gungor B."/>
            <person name="Hartog M."/>
            <person name="Hontelez J."/>
            <person name="Verver J."/>
            <person name="Yang W.-C."/>
            <person name="Schijlen E."/>
            <person name="Repin R."/>
            <person name="Schilthuizen M."/>
            <person name="Schranz E."/>
            <person name="Heidstra R."/>
            <person name="Miyata K."/>
            <person name="Fedorova E."/>
            <person name="Kohlen W."/>
            <person name="Bisseling T."/>
            <person name="Smit S."/>
            <person name="Geurts R."/>
        </authorList>
    </citation>
    <scope>NUCLEOTIDE SEQUENCE [LARGE SCALE GENOMIC DNA]</scope>
    <source>
        <strain evidence="9">cv. WU1-14</strain>
    </source>
</reference>
<dbReference type="FunFam" id="2.170.150.80:FF:000005">
    <property type="entry name" value="NAC transcription factor 56"/>
    <property type="match status" value="1"/>
</dbReference>
<dbReference type="GO" id="GO:0005634">
    <property type="term" value="C:nucleus"/>
    <property type="evidence" value="ECO:0007669"/>
    <property type="project" value="UniProtKB-SubCell"/>
</dbReference>